<evidence type="ECO:0000313" key="1">
    <source>
        <dbReference type="EMBL" id="KAK3798453.1"/>
    </source>
</evidence>
<keyword evidence="2" id="KW-1185">Reference proteome</keyword>
<sequence length="129" mass="14420">MVDVCQARPYPLESALFTWLRSAPGAESHRLIRLDRVRTAMCACLRSDNMKFASNDFLRRCLFPPEAVSIFGSANTLWCPTLRLRIAVGLGLIQVDNRTGHHSRFMSGTWRAVSGLLPKHLLIGSPDNP</sequence>
<organism evidence="1 2">
    <name type="scientific">Elysia crispata</name>
    <name type="common">lettuce slug</name>
    <dbReference type="NCBI Taxonomy" id="231223"/>
    <lineage>
        <taxon>Eukaryota</taxon>
        <taxon>Metazoa</taxon>
        <taxon>Spiralia</taxon>
        <taxon>Lophotrochozoa</taxon>
        <taxon>Mollusca</taxon>
        <taxon>Gastropoda</taxon>
        <taxon>Heterobranchia</taxon>
        <taxon>Euthyneura</taxon>
        <taxon>Panpulmonata</taxon>
        <taxon>Sacoglossa</taxon>
        <taxon>Placobranchoidea</taxon>
        <taxon>Plakobranchidae</taxon>
        <taxon>Elysia</taxon>
    </lineage>
</organism>
<reference evidence="1" key="1">
    <citation type="journal article" date="2023" name="G3 (Bethesda)">
        <title>A reference genome for the long-term kleptoplast-retaining sea slug Elysia crispata morphotype clarki.</title>
        <authorList>
            <person name="Eastman K.E."/>
            <person name="Pendleton A.L."/>
            <person name="Shaikh M.A."/>
            <person name="Suttiyut T."/>
            <person name="Ogas R."/>
            <person name="Tomko P."/>
            <person name="Gavelis G."/>
            <person name="Widhalm J.R."/>
            <person name="Wisecaver J.H."/>
        </authorList>
    </citation>
    <scope>NUCLEOTIDE SEQUENCE</scope>
    <source>
        <strain evidence="1">ECLA1</strain>
    </source>
</reference>
<dbReference type="Proteomes" id="UP001283361">
    <property type="component" value="Unassembled WGS sequence"/>
</dbReference>
<accession>A0AAE1B2P0</accession>
<dbReference type="EMBL" id="JAWDGP010000673">
    <property type="protein sequence ID" value="KAK3798453.1"/>
    <property type="molecule type" value="Genomic_DNA"/>
</dbReference>
<protein>
    <submittedName>
        <fullName evidence="1">Uncharacterized protein</fullName>
    </submittedName>
</protein>
<evidence type="ECO:0000313" key="2">
    <source>
        <dbReference type="Proteomes" id="UP001283361"/>
    </source>
</evidence>
<proteinExistence type="predicted"/>
<gene>
    <name evidence="1" type="ORF">RRG08_045832</name>
</gene>
<dbReference type="AlphaFoldDB" id="A0AAE1B2P0"/>
<name>A0AAE1B2P0_9GAST</name>
<comment type="caution">
    <text evidence="1">The sequence shown here is derived from an EMBL/GenBank/DDBJ whole genome shotgun (WGS) entry which is preliminary data.</text>
</comment>